<sequence length="69" mass="7252">MKISARNTLKGTIKSIIKGPVNGEVVIDIGGGNLITSIITTQSIDNMDLKVGKLVYAIVKANEVLVAVD</sequence>
<dbReference type="GO" id="GO:0005886">
    <property type="term" value="C:plasma membrane"/>
    <property type="evidence" value="ECO:0007669"/>
    <property type="project" value="UniProtKB-SubCell"/>
</dbReference>
<comment type="caution">
    <text evidence="4">The sequence shown here is derived from an EMBL/GenBank/DDBJ whole genome shotgun (WGS) entry which is preliminary data.</text>
</comment>
<feature type="domain" description="Mop" evidence="3">
    <location>
        <begin position="2"/>
        <end position="68"/>
    </location>
</feature>
<reference evidence="4 5" key="1">
    <citation type="submission" date="2018-05" db="EMBL/GenBank/DDBJ databases">
        <title>Draft genome of Methanospirillum stamsii Pt1.</title>
        <authorList>
            <person name="Dueholm M.S."/>
            <person name="Nielsen P.H."/>
            <person name="Bakmann L.F."/>
            <person name="Otzen D.E."/>
        </authorList>
    </citation>
    <scope>NUCLEOTIDE SEQUENCE [LARGE SCALE GENOMIC DNA]</scope>
    <source>
        <strain evidence="4 5">Pt1</strain>
    </source>
</reference>
<dbReference type="RefSeq" id="WP_109942423.1">
    <property type="nucleotide sequence ID" value="NZ_CP176366.1"/>
</dbReference>
<dbReference type="OrthoDB" id="36889at2157"/>
<evidence type="ECO:0000313" key="4">
    <source>
        <dbReference type="EMBL" id="PWR69568.1"/>
    </source>
</evidence>
<name>A0A2V2MZ09_9EURY</name>
<evidence type="ECO:0000256" key="1">
    <source>
        <dbReference type="ARBA" id="ARBA00004202"/>
    </source>
</evidence>
<organism evidence="4 5">
    <name type="scientific">Methanospirillum stamsii</name>
    <dbReference type="NCBI Taxonomy" id="1277351"/>
    <lineage>
        <taxon>Archaea</taxon>
        <taxon>Methanobacteriati</taxon>
        <taxon>Methanobacteriota</taxon>
        <taxon>Stenosarchaea group</taxon>
        <taxon>Methanomicrobia</taxon>
        <taxon>Methanomicrobiales</taxon>
        <taxon>Methanospirillaceae</taxon>
        <taxon>Methanospirillum</taxon>
    </lineage>
</organism>
<dbReference type="GeneID" id="97608422"/>
<evidence type="ECO:0000313" key="5">
    <source>
        <dbReference type="Proteomes" id="UP000245934"/>
    </source>
</evidence>
<evidence type="ECO:0000256" key="2">
    <source>
        <dbReference type="ARBA" id="ARBA00022505"/>
    </source>
</evidence>
<evidence type="ECO:0000259" key="3">
    <source>
        <dbReference type="PROSITE" id="PS51866"/>
    </source>
</evidence>
<dbReference type="InterPro" id="IPR008995">
    <property type="entry name" value="Mo/tungstate-bd_C_term_dom"/>
</dbReference>
<accession>A0A2V2MZ09</accession>
<proteinExistence type="predicted"/>
<keyword evidence="5" id="KW-1185">Reference proteome</keyword>
<dbReference type="GO" id="GO:0015689">
    <property type="term" value="P:molybdate ion transport"/>
    <property type="evidence" value="ECO:0007669"/>
    <property type="project" value="InterPro"/>
</dbReference>
<dbReference type="InterPro" id="IPR004606">
    <property type="entry name" value="Mop_domain"/>
</dbReference>
<dbReference type="NCBIfam" id="TIGR00638">
    <property type="entry name" value="Mop"/>
    <property type="match status" value="1"/>
</dbReference>
<dbReference type="Pfam" id="PF03459">
    <property type="entry name" value="TOBE"/>
    <property type="match status" value="1"/>
</dbReference>
<gene>
    <name evidence="4" type="ORF">DLD82_17485</name>
</gene>
<keyword evidence="2" id="KW-0500">Molybdenum</keyword>
<protein>
    <submittedName>
        <fullName evidence="4">Molybdenum-pterin-binding protein</fullName>
    </submittedName>
</protein>
<dbReference type="AlphaFoldDB" id="A0A2V2MZ09"/>
<dbReference type="SUPFAM" id="SSF50331">
    <property type="entry name" value="MOP-like"/>
    <property type="match status" value="1"/>
</dbReference>
<dbReference type="PROSITE" id="PS51866">
    <property type="entry name" value="MOP"/>
    <property type="match status" value="1"/>
</dbReference>
<dbReference type="Gene3D" id="2.40.50.100">
    <property type="match status" value="1"/>
</dbReference>
<dbReference type="EMBL" id="QGMZ01000061">
    <property type="protein sequence ID" value="PWR69568.1"/>
    <property type="molecule type" value="Genomic_DNA"/>
</dbReference>
<dbReference type="InterPro" id="IPR005116">
    <property type="entry name" value="Transp-assoc_OB_typ1"/>
</dbReference>
<dbReference type="Proteomes" id="UP000245934">
    <property type="component" value="Unassembled WGS sequence"/>
</dbReference>
<comment type="subcellular location">
    <subcellularLocation>
        <location evidence="1">Cell membrane</location>
        <topology evidence="1">Peripheral membrane protein</topology>
    </subcellularLocation>
</comment>